<protein>
    <submittedName>
        <fullName evidence="1">Uncharacterized protein</fullName>
    </submittedName>
</protein>
<sequence length="201" mass="22601">MPATRTYYLGDEEFDGWAGPVRVTYNSYMRRNLEGGANPVLKRALEDISVQAALERAFATVHIRSSVHVTTVDESGQRFNDDPHITIECSGITGHVYCTGFAYTELPPYWYSDMEFSHVKWEDRTPSTQASYYDSPVVEQTPAASVYYTGHEPNPPSPPLPQWVARPAYVAAPGVEYQWWDGTRFTHHMASPGETGRSPGY</sequence>
<evidence type="ECO:0000313" key="2">
    <source>
        <dbReference type="Proteomes" id="UP000830768"/>
    </source>
</evidence>
<proteinExistence type="predicted"/>
<keyword evidence="2" id="KW-1185">Reference proteome</keyword>
<reference evidence="1" key="1">
    <citation type="submission" date="2021-11" db="EMBL/GenBank/DDBJ databases">
        <title>Fusarium solani-melongenae Genome sequencing and assembly.</title>
        <authorList>
            <person name="Xie S."/>
            <person name="Huang L."/>
            <person name="Zhang X."/>
        </authorList>
    </citation>
    <scope>NUCLEOTIDE SEQUENCE</scope>
    <source>
        <strain evidence="1">CRI 24-3</strain>
    </source>
</reference>
<dbReference type="EMBL" id="CP090031">
    <property type="protein sequence ID" value="UPK91453.1"/>
    <property type="molecule type" value="Genomic_DNA"/>
</dbReference>
<gene>
    <name evidence="1" type="ORF">LCI18_002388</name>
</gene>
<organism evidence="1 2">
    <name type="scientific">Fusarium solani subsp. cucurbitae</name>
    <name type="common">Neocosmosporum cucurbitae</name>
    <dbReference type="NCBI Taxonomy" id="2747967"/>
    <lineage>
        <taxon>Eukaryota</taxon>
        <taxon>Fungi</taxon>
        <taxon>Dikarya</taxon>
        <taxon>Ascomycota</taxon>
        <taxon>Pezizomycotina</taxon>
        <taxon>Sordariomycetes</taxon>
        <taxon>Hypocreomycetidae</taxon>
        <taxon>Hypocreales</taxon>
        <taxon>Nectriaceae</taxon>
        <taxon>Fusarium</taxon>
        <taxon>Fusarium solani species complex</taxon>
    </lineage>
</organism>
<evidence type="ECO:0000313" key="1">
    <source>
        <dbReference type="EMBL" id="UPK91453.1"/>
    </source>
</evidence>
<dbReference type="Proteomes" id="UP000830768">
    <property type="component" value="Chromosome 2"/>
</dbReference>
<name>A0ACD3YRH4_FUSSC</name>
<accession>A0ACD3YRH4</accession>